<keyword evidence="2" id="KW-1133">Transmembrane helix</keyword>
<comment type="caution">
    <text evidence="3">The sequence shown here is derived from an EMBL/GenBank/DDBJ whole genome shotgun (WGS) entry which is preliminary data.</text>
</comment>
<feature type="transmembrane region" description="Helical" evidence="2">
    <location>
        <begin position="88"/>
        <end position="113"/>
    </location>
</feature>
<organism evidence="3 4">
    <name type="scientific">Rousettus aegyptiacus</name>
    <name type="common">Egyptian fruit bat</name>
    <name type="synonym">Pteropus aegyptiacus</name>
    <dbReference type="NCBI Taxonomy" id="9407"/>
    <lineage>
        <taxon>Eukaryota</taxon>
        <taxon>Metazoa</taxon>
        <taxon>Chordata</taxon>
        <taxon>Craniata</taxon>
        <taxon>Vertebrata</taxon>
        <taxon>Euteleostomi</taxon>
        <taxon>Mammalia</taxon>
        <taxon>Eutheria</taxon>
        <taxon>Laurasiatheria</taxon>
        <taxon>Chiroptera</taxon>
        <taxon>Yinpterochiroptera</taxon>
        <taxon>Pteropodoidea</taxon>
        <taxon>Pteropodidae</taxon>
        <taxon>Rousettinae</taxon>
        <taxon>Rousettus</taxon>
    </lineage>
</organism>
<keyword evidence="4" id="KW-1185">Reference proteome</keyword>
<feature type="compositionally biased region" description="Polar residues" evidence="1">
    <location>
        <begin position="227"/>
        <end position="244"/>
    </location>
</feature>
<name>A0A7J8FEV0_ROUAE</name>
<dbReference type="AlphaFoldDB" id="A0A7J8FEV0"/>
<keyword evidence="2" id="KW-0472">Membrane</keyword>
<protein>
    <submittedName>
        <fullName evidence="3">Cadherin related family member 2</fullName>
    </submittedName>
</protein>
<evidence type="ECO:0000256" key="2">
    <source>
        <dbReference type="SAM" id="Phobius"/>
    </source>
</evidence>
<evidence type="ECO:0000256" key="1">
    <source>
        <dbReference type="SAM" id="MobiDB-lite"/>
    </source>
</evidence>
<keyword evidence="2" id="KW-0812">Transmembrane</keyword>
<evidence type="ECO:0000313" key="3">
    <source>
        <dbReference type="EMBL" id="KAF6446218.1"/>
    </source>
</evidence>
<gene>
    <name evidence="3" type="ORF">HJG63_002567</name>
</gene>
<sequence length="244" mass="26328">MEEIKAALAQATRTTLYPVDIKDIVSTARARGRSYLDGYLVFPNGSALTLDKLSVMIRSDQDALMQLLQLGLVVVGSQESQESDLPKLLSSVIIGLGVALLLVIVIMTMALVCTRKRYRRKLRATKAAKEARRTAAGVMPSVPAIPGTNMYTTEKANPMLNLSTKDLGFESQSSSSDLDRISLNSLDDNSVDLEKDKQEIKEPSHSPAGSDAEPLSAVLSGRKVGTEGQQQLSFTNTGLDTTDL</sequence>
<dbReference type="Proteomes" id="UP000593571">
    <property type="component" value="Unassembled WGS sequence"/>
</dbReference>
<feature type="region of interest" description="Disordered" evidence="1">
    <location>
        <begin position="192"/>
        <end position="244"/>
    </location>
</feature>
<accession>A0A7J8FEV0</accession>
<dbReference type="EMBL" id="JACASE010000007">
    <property type="protein sequence ID" value="KAF6446218.1"/>
    <property type="molecule type" value="Genomic_DNA"/>
</dbReference>
<proteinExistence type="predicted"/>
<feature type="compositionally biased region" description="Basic and acidic residues" evidence="1">
    <location>
        <begin position="192"/>
        <end position="204"/>
    </location>
</feature>
<reference evidence="3 4" key="1">
    <citation type="journal article" date="2020" name="Nature">
        <title>Six reference-quality genomes reveal evolution of bat adaptations.</title>
        <authorList>
            <person name="Jebb D."/>
            <person name="Huang Z."/>
            <person name="Pippel M."/>
            <person name="Hughes G.M."/>
            <person name="Lavrichenko K."/>
            <person name="Devanna P."/>
            <person name="Winkler S."/>
            <person name="Jermiin L.S."/>
            <person name="Skirmuntt E.C."/>
            <person name="Katzourakis A."/>
            <person name="Burkitt-Gray L."/>
            <person name="Ray D.A."/>
            <person name="Sullivan K.A.M."/>
            <person name="Roscito J.G."/>
            <person name="Kirilenko B.M."/>
            <person name="Davalos L.M."/>
            <person name="Corthals A.P."/>
            <person name="Power M.L."/>
            <person name="Jones G."/>
            <person name="Ransome R.D."/>
            <person name="Dechmann D.K.N."/>
            <person name="Locatelli A.G."/>
            <person name="Puechmaille S.J."/>
            <person name="Fedrigo O."/>
            <person name="Jarvis E.D."/>
            <person name="Hiller M."/>
            <person name="Vernes S.C."/>
            <person name="Myers E.W."/>
            <person name="Teeling E.C."/>
        </authorList>
    </citation>
    <scope>NUCLEOTIDE SEQUENCE [LARGE SCALE GENOMIC DNA]</scope>
    <source>
        <strain evidence="3">MRouAeg1</strain>
        <tissue evidence="3">Muscle</tissue>
    </source>
</reference>
<evidence type="ECO:0000313" key="4">
    <source>
        <dbReference type="Proteomes" id="UP000593571"/>
    </source>
</evidence>